<proteinExistence type="predicted"/>
<name>A0ABU3WVG3_9NOCA</name>
<dbReference type="Proteomes" id="UP001275440">
    <property type="component" value="Unassembled WGS sequence"/>
</dbReference>
<accession>A0ABU3WVG3</accession>
<dbReference type="EMBL" id="WBMO01000005">
    <property type="protein sequence ID" value="MDV2477992.1"/>
    <property type="molecule type" value="Genomic_DNA"/>
</dbReference>
<sequence>MTGAAVRAGEADPASSNPADRVQARIFLSLLEREFEQVTERIGFAERCAADEHRNGFPVSAQRFEDEVRTLWVTLADLHRMVTTLRGFADRD</sequence>
<comment type="caution">
    <text evidence="1">The sequence shown here is derived from an EMBL/GenBank/DDBJ whole genome shotgun (WGS) entry which is preliminary data.</text>
</comment>
<organism evidence="1 2">
    <name type="scientific">Rhodococcus zopfii</name>
    <dbReference type="NCBI Taxonomy" id="43772"/>
    <lineage>
        <taxon>Bacteria</taxon>
        <taxon>Bacillati</taxon>
        <taxon>Actinomycetota</taxon>
        <taxon>Actinomycetes</taxon>
        <taxon>Mycobacteriales</taxon>
        <taxon>Nocardiaceae</taxon>
        <taxon>Rhodococcus</taxon>
    </lineage>
</organism>
<keyword evidence="2" id="KW-1185">Reference proteome</keyword>
<protein>
    <submittedName>
        <fullName evidence="1">Uncharacterized protein</fullName>
    </submittedName>
</protein>
<evidence type="ECO:0000313" key="2">
    <source>
        <dbReference type="Proteomes" id="UP001275440"/>
    </source>
</evidence>
<evidence type="ECO:0000313" key="1">
    <source>
        <dbReference type="EMBL" id="MDV2477992.1"/>
    </source>
</evidence>
<gene>
    <name evidence="1" type="ORF">F8M49_26035</name>
</gene>
<reference evidence="1 2" key="1">
    <citation type="submission" date="2019-10" db="EMBL/GenBank/DDBJ databases">
        <title>Draft Genome Assembly of Rhodococcus zopfii DSM44189.</title>
        <authorList>
            <person name="Sutton J.M."/>
            <person name="Akob D.M."/>
            <person name="Bushman T.J."/>
        </authorList>
    </citation>
    <scope>NUCLEOTIDE SEQUENCE [LARGE SCALE GENOMIC DNA]</scope>
    <source>
        <strain evidence="1 2">DSM 44189</strain>
    </source>
</reference>